<reference evidence="1" key="1">
    <citation type="journal article" date="2019" name="bioRxiv">
        <title>The Genome of the Zebra Mussel, Dreissena polymorpha: A Resource for Invasive Species Research.</title>
        <authorList>
            <person name="McCartney M.A."/>
            <person name="Auch B."/>
            <person name="Kono T."/>
            <person name="Mallez S."/>
            <person name="Zhang Y."/>
            <person name="Obille A."/>
            <person name="Becker A."/>
            <person name="Abrahante J.E."/>
            <person name="Garbe J."/>
            <person name="Badalamenti J.P."/>
            <person name="Herman A."/>
            <person name="Mangelson H."/>
            <person name="Liachko I."/>
            <person name="Sullivan S."/>
            <person name="Sone E.D."/>
            <person name="Koren S."/>
            <person name="Silverstein K.A.T."/>
            <person name="Beckman K.B."/>
            <person name="Gohl D.M."/>
        </authorList>
    </citation>
    <scope>NUCLEOTIDE SEQUENCE</scope>
    <source>
        <strain evidence="1">Duluth1</strain>
        <tissue evidence="1">Whole animal</tissue>
    </source>
</reference>
<organism evidence="1 2">
    <name type="scientific">Dreissena polymorpha</name>
    <name type="common">Zebra mussel</name>
    <name type="synonym">Mytilus polymorpha</name>
    <dbReference type="NCBI Taxonomy" id="45954"/>
    <lineage>
        <taxon>Eukaryota</taxon>
        <taxon>Metazoa</taxon>
        <taxon>Spiralia</taxon>
        <taxon>Lophotrochozoa</taxon>
        <taxon>Mollusca</taxon>
        <taxon>Bivalvia</taxon>
        <taxon>Autobranchia</taxon>
        <taxon>Heteroconchia</taxon>
        <taxon>Euheterodonta</taxon>
        <taxon>Imparidentia</taxon>
        <taxon>Neoheterodontei</taxon>
        <taxon>Myida</taxon>
        <taxon>Dreissenoidea</taxon>
        <taxon>Dreissenidae</taxon>
        <taxon>Dreissena</taxon>
    </lineage>
</organism>
<dbReference type="SUPFAM" id="SSF53822">
    <property type="entry name" value="Periplasmic binding protein-like I"/>
    <property type="match status" value="1"/>
</dbReference>
<evidence type="ECO:0000313" key="2">
    <source>
        <dbReference type="Proteomes" id="UP000828390"/>
    </source>
</evidence>
<dbReference type="InterPro" id="IPR028082">
    <property type="entry name" value="Peripla_BP_I"/>
</dbReference>
<dbReference type="EMBL" id="JAIWYP010000013">
    <property type="protein sequence ID" value="KAH3719743.1"/>
    <property type="molecule type" value="Genomic_DNA"/>
</dbReference>
<reference evidence="1" key="2">
    <citation type="submission" date="2020-11" db="EMBL/GenBank/DDBJ databases">
        <authorList>
            <person name="McCartney M.A."/>
            <person name="Auch B."/>
            <person name="Kono T."/>
            <person name="Mallez S."/>
            <person name="Becker A."/>
            <person name="Gohl D.M."/>
            <person name="Silverstein K.A.T."/>
            <person name="Koren S."/>
            <person name="Bechman K.B."/>
            <person name="Herman A."/>
            <person name="Abrahante J.E."/>
            <person name="Garbe J."/>
        </authorList>
    </citation>
    <scope>NUCLEOTIDE SEQUENCE</scope>
    <source>
        <strain evidence="1">Duluth1</strain>
        <tissue evidence="1">Whole animal</tissue>
    </source>
</reference>
<dbReference type="Proteomes" id="UP000828390">
    <property type="component" value="Unassembled WGS sequence"/>
</dbReference>
<keyword evidence="2" id="KW-1185">Reference proteome</keyword>
<accession>A0A9D4CA41</accession>
<evidence type="ECO:0000313" key="1">
    <source>
        <dbReference type="EMBL" id="KAH3719743.1"/>
    </source>
</evidence>
<sequence>MSVIVTGSKELRVLGLLPMTGNAWPGGNACLVSNKMALEDVNAFSGLLEGYNLTYAFIDSMVCLIRS</sequence>
<dbReference type="AlphaFoldDB" id="A0A9D4CA41"/>
<name>A0A9D4CA41_DREPO</name>
<comment type="caution">
    <text evidence="1">The sequence shown here is derived from an EMBL/GenBank/DDBJ whole genome shotgun (WGS) entry which is preliminary data.</text>
</comment>
<dbReference type="Gene3D" id="3.40.50.2300">
    <property type="match status" value="1"/>
</dbReference>
<protein>
    <submittedName>
        <fullName evidence="1">Uncharacterized protein</fullName>
    </submittedName>
</protein>
<gene>
    <name evidence="1" type="ORF">DPMN_062614</name>
</gene>
<proteinExistence type="predicted"/>